<keyword evidence="1" id="KW-1133">Transmembrane helix</keyword>
<reference evidence="3" key="1">
    <citation type="submission" date="2018-11" db="EMBL/GenBank/DDBJ databases">
        <title>Shewanella sp. M2.</title>
        <authorList>
            <person name="Hwang Y.J."/>
            <person name="Hwang C.Y."/>
        </authorList>
    </citation>
    <scope>NUCLEOTIDE SEQUENCE [LARGE SCALE GENOMIC DNA]</scope>
    <source>
        <strain evidence="3">LMG 19866</strain>
    </source>
</reference>
<accession>A0A3G8LYG9</accession>
<keyword evidence="3" id="KW-1185">Reference proteome</keyword>
<name>A0A3G8LYG9_9GAMM</name>
<keyword evidence="1" id="KW-0472">Membrane</keyword>
<feature type="transmembrane region" description="Helical" evidence="1">
    <location>
        <begin position="63"/>
        <end position="83"/>
    </location>
</feature>
<dbReference type="Proteomes" id="UP000278035">
    <property type="component" value="Chromosome"/>
</dbReference>
<feature type="transmembrane region" description="Helical" evidence="1">
    <location>
        <begin position="35"/>
        <end position="57"/>
    </location>
</feature>
<evidence type="ECO:0000313" key="3">
    <source>
        <dbReference type="Proteomes" id="UP000278035"/>
    </source>
</evidence>
<evidence type="ECO:0000313" key="2">
    <source>
        <dbReference type="EMBL" id="AZG74803.1"/>
    </source>
</evidence>
<protein>
    <submittedName>
        <fullName evidence="2">Uncharacterized protein</fullName>
    </submittedName>
</protein>
<dbReference type="KEGG" id="slj:EGC82_19850"/>
<dbReference type="EMBL" id="CP034015">
    <property type="protein sequence ID" value="AZG74803.1"/>
    <property type="molecule type" value="Genomic_DNA"/>
</dbReference>
<dbReference type="OrthoDB" id="9841573at2"/>
<keyword evidence="1" id="KW-0812">Transmembrane</keyword>
<organism evidence="2 3">
    <name type="scientific">Shewanella livingstonensis</name>
    <dbReference type="NCBI Taxonomy" id="150120"/>
    <lineage>
        <taxon>Bacteria</taxon>
        <taxon>Pseudomonadati</taxon>
        <taxon>Pseudomonadota</taxon>
        <taxon>Gammaproteobacteria</taxon>
        <taxon>Alteromonadales</taxon>
        <taxon>Shewanellaceae</taxon>
        <taxon>Shewanella</taxon>
    </lineage>
</organism>
<dbReference type="AlphaFoldDB" id="A0A3G8LYG9"/>
<gene>
    <name evidence="2" type="ORF">EGC82_19850</name>
</gene>
<feature type="transmembrane region" description="Helical" evidence="1">
    <location>
        <begin position="6"/>
        <end position="23"/>
    </location>
</feature>
<dbReference type="RefSeq" id="WP_124732280.1">
    <property type="nucleotide sequence ID" value="NZ_CP034015.1"/>
</dbReference>
<proteinExistence type="predicted"/>
<sequence>MRKLTGIVLFTLIAIYIIFVMFTDKHLYIYSFDNYKIFDVALNLCLFIFVLISFILLKVKVKSWAFVVGFILACYHISDFISYSHKYKAVYKANDNSTIVLRSYNAGALGSGLVNVVVYQKNGLLLEPKSIGSYEHVRNGEITKHGDCCIKISMINYDNEKFEDIIILD</sequence>
<evidence type="ECO:0000256" key="1">
    <source>
        <dbReference type="SAM" id="Phobius"/>
    </source>
</evidence>